<reference evidence="1" key="1">
    <citation type="journal article" date="2014" name="Front. Microbiol.">
        <title>High frequency of phylogenetically diverse reductive dehalogenase-homologous genes in deep subseafloor sedimentary metagenomes.</title>
        <authorList>
            <person name="Kawai M."/>
            <person name="Futagami T."/>
            <person name="Toyoda A."/>
            <person name="Takaki Y."/>
            <person name="Nishi S."/>
            <person name="Hori S."/>
            <person name="Arai W."/>
            <person name="Tsubouchi T."/>
            <person name="Morono Y."/>
            <person name="Uchiyama I."/>
            <person name="Ito T."/>
            <person name="Fujiyama A."/>
            <person name="Inagaki F."/>
            <person name="Takami H."/>
        </authorList>
    </citation>
    <scope>NUCLEOTIDE SEQUENCE</scope>
    <source>
        <strain evidence="1">Expedition CK06-06</strain>
    </source>
</reference>
<dbReference type="AlphaFoldDB" id="X1QBT4"/>
<accession>X1QBT4</accession>
<dbReference type="EMBL" id="BARV01045073">
    <property type="protein sequence ID" value="GAI65693.1"/>
    <property type="molecule type" value="Genomic_DNA"/>
</dbReference>
<gene>
    <name evidence="1" type="ORF">S06H3_66279</name>
</gene>
<proteinExistence type="predicted"/>
<organism evidence="1">
    <name type="scientific">marine sediment metagenome</name>
    <dbReference type="NCBI Taxonomy" id="412755"/>
    <lineage>
        <taxon>unclassified sequences</taxon>
        <taxon>metagenomes</taxon>
        <taxon>ecological metagenomes</taxon>
    </lineage>
</organism>
<evidence type="ECO:0000313" key="1">
    <source>
        <dbReference type="EMBL" id="GAI65693.1"/>
    </source>
</evidence>
<sequence>TTNPTAVTVPTSTTARLYADALDDGDVFLGVQCSTTAVEDLAGNLMVIPVYIYGFGVEKAGMIR</sequence>
<feature type="non-terminal residue" evidence="1">
    <location>
        <position position="1"/>
    </location>
</feature>
<comment type="caution">
    <text evidence="1">The sequence shown here is derived from an EMBL/GenBank/DDBJ whole genome shotgun (WGS) entry which is preliminary data.</text>
</comment>
<protein>
    <submittedName>
        <fullName evidence="1">Uncharacterized protein</fullName>
    </submittedName>
</protein>
<name>X1QBT4_9ZZZZ</name>